<dbReference type="InterPro" id="IPR051168">
    <property type="entry name" value="AASS"/>
</dbReference>
<keyword evidence="6" id="KW-0511">Multifunctional enzyme</keyword>
<dbReference type="GO" id="GO:0005737">
    <property type="term" value="C:cytoplasm"/>
    <property type="evidence" value="ECO:0007669"/>
    <property type="project" value="TreeGrafter"/>
</dbReference>
<feature type="domain" description="Alanine dehydrogenase/pyridine nucleotide transhydrogenase N-terminal" evidence="9">
    <location>
        <begin position="74"/>
        <end position="204"/>
    </location>
</feature>
<comment type="pathway">
    <text evidence="1">Amino-acid degradation; L-lysine degradation via saccharopine pathway; glutaryl-CoA from L-lysine: step 1/6.</text>
</comment>
<evidence type="ECO:0000256" key="2">
    <source>
        <dbReference type="ARBA" id="ARBA00004720"/>
    </source>
</evidence>
<dbReference type="GO" id="GO:0019878">
    <property type="term" value="P:lysine biosynthetic process via aminoadipic acid"/>
    <property type="evidence" value="ECO:0007669"/>
    <property type="project" value="TreeGrafter"/>
</dbReference>
<evidence type="ECO:0000313" key="10">
    <source>
        <dbReference type="EMBL" id="CAD7429944.1"/>
    </source>
</evidence>
<dbReference type="FunFam" id="3.30.360.10:FF:000008">
    <property type="entry name" value="Alpha-aminoadipic semialdehyde synthase, mitochondrial"/>
    <property type="match status" value="1"/>
</dbReference>
<dbReference type="GO" id="GO:0033512">
    <property type="term" value="P:L-lysine catabolic process to acetyl-CoA via saccharopine"/>
    <property type="evidence" value="ECO:0007669"/>
    <property type="project" value="UniProtKB-UniPathway"/>
</dbReference>
<evidence type="ECO:0000256" key="4">
    <source>
        <dbReference type="ARBA" id="ARBA00022857"/>
    </source>
</evidence>
<keyword evidence="4" id="KW-0521">NADP</keyword>
<dbReference type="UniPathway" id="UPA00868">
    <property type="reaction ID" value="UER00835"/>
</dbReference>
<organism evidence="10">
    <name type="scientific">Timema monikensis</name>
    <dbReference type="NCBI Taxonomy" id="170555"/>
    <lineage>
        <taxon>Eukaryota</taxon>
        <taxon>Metazoa</taxon>
        <taxon>Ecdysozoa</taxon>
        <taxon>Arthropoda</taxon>
        <taxon>Hexapoda</taxon>
        <taxon>Insecta</taxon>
        <taxon>Pterygota</taxon>
        <taxon>Neoptera</taxon>
        <taxon>Polyneoptera</taxon>
        <taxon>Phasmatodea</taxon>
        <taxon>Timematodea</taxon>
        <taxon>Timematoidea</taxon>
        <taxon>Timematidae</taxon>
        <taxon>Timema</taxon>
    </lineage>
</organism>
<evidence type="ECO:0000256" key="7">
    <source>
        <dbReference type="ARBA" id="ARBA00025744"/>
    </source>
</evidence>
<sequence length="1038" mass="114191">MFLSSSRGTASHKTELSVPPSRHRLYELCFSLTGGVNMQRSVATSMNSRANKGYGLFSLSIRRQHSPVEGKVIAVRREDQSVWERRAPLAPANVRRLTRAGVKVIVQPSNRRAYPMQAYSSAGAVLQEDISEASIIFGVKQVPVDLLLPNKTYCLFSHTIKAQEANMPLLDAILEKNIRLIDYEKLMDESGQRVVAFGKYAGLAGMVNILHGLGLRLLALGHHTPFMHIGPAHNYRNSSMARQAIRDAGYEIALGMMPQSIGPLTFVFTGSGNVSQGCQELFQELPHEYVPPEMLKKVAEHGATTKIYGCEVRRRNHLERKEGGGFDPTEYDQFPSRYISTFSKKIAPYASVIINGIYWAVDSPKLLTLPDAKYLLRPANTPWIPSSVGSPALPHRMLAICDISADPGGSIEFMNECTTIDTPFCLYDADRNKDSKRCYLSVGLLGPGVLVCSIDNMPTQLPLESTDFFGEMLYPYALDILQSDAMLPLEQHNFLPAVHGAIIASNGALTPNFEYIQELRTMSIVYYLCDGSSNRSWHKAGSPREGGCRRIVLLGAGYVSAPVVQYLHKDHNVHITVASALKDEADAIASIYQQSVEPVLLDVLERPDTLQDLVSSADVVVSLLPSPLHHLVAECCIEQGVHMVTASYCTKEMMELHQRAVEAGVTIVNEVGLDPGIDHLLAMECIDEVHQAGGKVESFVSYCGGLPAPEYSDNALRYKFSWNPKGVLLNTLSTAKYINNGQEIIIPGGGQLMKEAHKLKFLPGFDLEGFPNRDSTHYASLYKIANEAHTVLRGTLRFQGFCDTVQGMQSLGLFDTNPHPALHPKGPEITWAAPSGANAVFDLGALLSCTQRQLVCNLLGQSDSTIFYENLKRQLLERVGGSGTFRVEALESLGLLEDIHVIKMNTPLDTLSHFLSKRLAMEPHDRDLVILTHEIGILWPDGRRELRGIHLVSYGEPGCTAMSRAVGIPTAIAAKMVLDDCGPGKSISDRPDAAREFVSPGEIQKKGMVLPFTPDIYRPMLSRLKTEGLAATEKSRFI</sequence>
<comment type="pathway">
    <text evidence="2">Amino-acid degradation; L-lysine degradation via saccharopine pathway; glutaryl-CoA from L-lysine: step 2/6.</text>
</comment>
<feature type="domain" description="Alanine dehydrogenase/pyridine nucleotide transhydrogenase NAD(H)-binding" evidence="8">
    <location>
        <begin position="244"/>
        <end position="453"/>
    </location>
</feature>
<dbReference type="Gene3D" id="1.10.1870.10">
    <property type="entry name" value="Domain 3, Saccharopine reductase"/>
    <property type="match status" value="1"/>
</dbReference>
<evidence type="ECO:0000259" key="8">
    <source>
        <dbReference type="SMART" id="SM01002"/>
    </source>
</evidence>
<evidence type="ECO:0008006" key="11">
    <source>
        <dbReference type="Google" id="ProtNLM"/>
    </source>
</evidence>
<dbReference type="InterPro" id="IPR005097">
    <property type="entry name" value="Sacchrp_dh_NADP-bd"/>
</dbReference>
<evidence type="ECO:0000259" key="9">
    <source>
        <dbReference type="SMART" id="SM01003"/>
    </source>
</evidence>
<dbReference type="Pfam" id="PF16653">
    <property type="entry name" value="Sacchrp_dh_C"/>
    <property type="match status" value="1"/>
</dbReference>
<evidence type="ECO:0000256" key="5">
    <source>
        <dbReference type="ARBA" id="ARBA00023002"/>
    </source>
</evidence>
<dbReference type="Pfam" id="PF05222">
    <property type="entry name" value="AlaDh_PNT_N"/>
    <property type="match status" value="1"/>
</dbReference>
<dbReference type="SMART" id="SM01003">
    <property type="entry name" value="AlaDh_PNT_N"/>
    <property type="match status" value="1"/>
</dbReference>
<dbReference type="InterPro" id="IPR007698">
    <property type="entry name" value="AlaDH/PNT_NAD(H)-bd"/>
</dbReference>
<dbReference type="SUPFAM" id="SSF51735">
    <property type="entry name" value="NAD(P)-binding Rossmann-fold domains"/>
    <property type="match status" value="1"/>
</dbReference>
<dbReference type="FunFam" id="3.40.50.720:FF:000072">
    <property type="entry name" value="Saccharopine dehydrogenase [NADP(+), L-glutamate-forming]"/>
    <property type="match status" value="1"/>
</dbReference>
<dbReference type="SUPFAM" id="SSF52283">
    <property type="entry name" value="Formate/glycerate dehydrogenase catalytic domain-like"/>
    <property type="match status" value="1"/>
</dbReference>
<dbReference type="Gene3D" id="3.30.360.10">
    <property type="entry name" value="Dihydrodipicolinate Reductase, domain 2"/>
    <property type="match status" value="1"/>
</dbReference>
<proteinExistence type="inferred from homology"/>
<comment type="similarity">
    <text evidence="3">In the N-terminal section; belongs to the AlaDH/PNT family.</text>
</comment>
<name>A0A7R9E9I0_9NEOP</name>
<evidence type="ECO:0000256" key="6">
    <source>
        <dbReference type="ARBA" id="ARBA00023268"/>
    </source>
</evidence>
<gene>
    <name evidence="10" type="ORF">TMSB3V08_LOCUS6716</name>
</gene>
<dbReference type="PANTHER" id="PTHR11133">
    <property type="entry name" value="SACCHAROPINE DEHYDROGENASE"/>
    <property type="match status" value="1"/>
</dbReference>
<dbReference type="Pfam" id="PF03435">
    <property type="entry name" value="Sacchrp_dh_NADP"/>
    <property type="match status" value="1"/>
</dbReference>
<dbReference type="GO" id="GO:0004753">
    <property type="term" value="F:saccharopine dehydrogenase activity"/>
    <property type="evidence" value="ECO:0007669"/>
    <property type="project" value="TreeGrafter"/>
</dbReference>
<dbReference type="EMBL" id="OB794275">
    <property type="protein sequence ID" value="CAD7429944.1"/>
    <property type="molecule type" value="Genomic_DNA"/>
</dbReference>
<dbReference type="CDD" id="cd12189">
    <property type="entry name" value="LKR_SDH_like"/>
    <property type="match status" value="1"/>
</dbReference>
<protein>
    <recommendedName>
        <fullName evidence="11">Saccharopine dehydrogenase (NAD(+), L-glutamate-forming)</fullName>
    </recommendedName>
</protein>
<dbReference type="InterPro" id="IPR036291">
    <property type="entry name" value="NAD(P)-bd_dom_sf"/>
</dbReference>
<comment type="similarity">
    <text evidence="7">In the C-terminal section; belongs to the saccharopine dehydrogenase family.</text>
</comment>
<dbReference type="PANTHER" id="PTHR11133:SF22">
    <property type="entry name" value="ALPHA-AMINOADIPIC SEMIALDEHYDE SYNTHASE, MITOCHONDRIAL"/>
    <property type="match status" value="1"/>
</dbReference>
<dbReference type="InterPro" id="IPR007886">
    <property type="entry name" value="AlaDH/PNT_N"/>
</dbReference>
<dbReference type="Gene3D" id="3.40.50.720">
    <property type="entry name" value="NAD(P)-binding Rossmann-like Domain"/>
    <property type="match status" value="2"/>
</dbReference>
<evidence type="ECO:0000256" key="3">
    <source>
        <dbReference type="ARBA" id="ARBA00005624"/>
    </source>
</evidence>
<dbReference type="InterPro" id="IPR032095">
    <property type="entry name" value="Sacchrp_dh-like_C"/>
</dbReference>
<keyword evidence="5" id="KW-0560">Oxidoreductase</keyword>
<accession>A0A7R9E9I0</accession>
<reference evidence="10" key="1">
    <citation type="submission" date="2020-11" db="EMBL/GenBank/DDBJ databases">
        <authorList>
            <person name="Tran Van P."/>
        </authorList>
    </citation>
    <scope>NUCLEOTIDE SEQUENCE</scope>
</reference>
<dbReference type="AlphaFoldDB" id="A0A7R9E9I0"/>
<dbReference type="FunFam" id="3.40.50.720:FF:000087">
    <property type="entry name" value="alpha-aminoadipic semialdehyde synthase, mitochondrial"/>
    <property type="match status" value="1"/>
</dbReference>
<dbReference type="SMART" id="SM01002">
    <property type="entry name" value="AlaDh_PNT_C"/>
    <property type="match status" value="1"/>
</dbReference>
<dbReference type="SUPFAM" id="SSF55347">
    <property type="entry name" value="Glyceraldehyde-3-phosphate dehydrogenase-like, C-terminal domain"/>
    <property type="match status" value="1"/>
</dbReference>
<evidence type="ECO:0000256" key="1">
    <source>
        <dbReference type="ARBA" id="ARBA00004682"/>
    </source>
</evidence>